<feature type="compositionally biased region" description="Polar residues" evidence="9">
    <location>
        <begin position="171"/>
        <end position="182"/>
    </location>
</feature>
<dbReference type="FunFam" id="3.40.850.10:FF:000033">
    <property type="entry name" value="Kinesin-like protein KIN-12E"/>
    <property type="match status" value="1"/>
</dbReference>
<dbReference type="PANTHER" id="PTHR37739">
    <property type="entry name" value="KINESIN-LIKE PROTEIN KIN-12D"/>
    <property type="match status" value="1"/>
</dbReference>
<feature type="coiled-coil region" evidence="8">
    <location>
        <begin position="588"/>
        <end position="615"/>
    </location>
</feature>
<feature type="coiled-coil region" evidence="8">
    <location>
        <begin position="2208"/>
        <end position="2316"/>
    </location>
</feature>
<protein>
    <recommendedName>
        <fullName evidence="10">Kinesin motor domain-containing protein</fullName>
    </recommendedName>
</protein>
<dbReference type="GO" id="GO:0005524">
    <property type="term" value="F:ATP binding"/>
    <property type="evidence" value="ECO:0007669"/>
    <property type="project" value="UniProtKB-UniRule"/>
</dbReference>
<feature type="region of interest" description="Disordered" evidence="9">
    <location>
        <begin position="726"/>
        <end position="756"/>
    </location>
</feature>
<feature type="coiled-coil region" evidence="8">
    <location>
        <begin position="1101"/>
        <end position="1149"/>
    </location>
</feature>
<feature type="region of interest" description="Disordered" evidence="9">
    <location>
        <begin position="923"/>
        <end position="945"/>
    </location>
</feature>
<feature type="compositionally biased region" description="Low complexity" evidence="9">
    <location>
        <begin position="734"/>
        <end position="748"/>
    </location>
</feature>
<evidence type="ECO:0000313" key="12">
    <source>
        <dbReference type="Proteomes" id="UP000822688"/>
    </source>
</evidence>
<evidence type="ECO:0000256" key="3">
    <source>
        <dbReference type="ARBA" id="ARBA00022840"/>
    </source>
</evidence>
<feature type="coiled-coil region" evidence="8">
    <location>
        <begin position="1194"/>
        <end position="1281"/>
    </location>
</feature>
<organism evidence="11 12">
    <name type="scientific">Ceratodon purpureus</name>
    <name type="common">Fire moss</name>
    <name type="synonym">Dicranum purpureum</name>
    <dbReference type="NCBI Taxonomy" id="3225"/>
    <lineage>
        <taxon>Eukaryota</taxon>
        <taxon>Viridiplantae</taxon>
        <taxon>Streptophyta</taxon>
        <taxon>Embryophyta</taxon>
        <taxon>Bryophyta</taxon>
        <taxon>Bryophytina</taxon>
        <taxon>Bryopsida</taxon>
        <taxon>Dicranidae</taxon>
        <taxon>Pseudoditrichales</taxon>
        <taxon>Ditrichaceae</taxon>
        <taxon>Ceratodon</taxon>
    </lineage>
</organism>
<feature type="coiled-coil region" evidence="8">
    <location>
        <begin position="2468"/>
        <end position="2502"/>
    </location>
</feature>
<proteinExistence type="inferred from homology"/>
<comment type="caution">
    <text evidence="11">The sequence shown here is derived from an EMBL/GenBank/DDBJ whole genome shotgun (WGS) entry which is preliminary data.</text>
</comment>
<evidence type="ECO:0000256" key="9">
    <source>
        <dbReference type="SAM" id="MobiDB-lite"/>
    </source>
</evidence>
<evidence type="ECO:0000259" key="10">
    <source>
        <dbReference type="PROSITE" id="PS50067"/>
    </source>
</evidence>
<dbReference type="InterPro" id="IPR027417">
    <property type="entry name" value="P-loop_NTPase"/>
</dbReference>
<dbReference type="EMBL" id="CM026428">
    <property type="protein sequence ID" value="KAG0565723.1"/>
    <property type="molecule type" value="Genomic_DNA"/>
</dbReference>
<comment type="similarity">
    <text evidence="6">Belongs to the TRAFAC class myosin-kinesin ATPase superfamily. Kinesin family. KIN-12 subfamily.</text>
</comment>
<evidence type="ECO:0000256" key="8">
    <source>
        <dbReference type="SAM" id="Coils"/>
    </source>
</evidence>
<name>A0A8T0H3D8_CERPU</name>
<gene>
    <name evidence="11" type="ORF">KC19_7G010200</name>
</gene>
<evidence type="ECO:0000256" key="4">
    <source>
        <dbReference type="ARBA" id="ARBA00023054"/>
    </source>
</evidence>
<feature type="coiled-coil region" evidence="8">
    <location>
        <begin position="2121"/>
        <end position="2179"/>
    </location>
</feature>
<keyword evidence="4 8" id="KW-0175">Coiled coil</keyword>
<evidence type="ECO:0000256" key="1">
    <source>
        <dbReference type="ARBA" id="ARBA00022701"/>
    </source>
</evidence>
<feature type="coiled-coil region" evidence="8">
    <location>
        <begin position="1587"/>
        <end position="1651"/>
    </location>
</feature>
<feature type="coiled-coil region" evidence="8">
    <location>
        <begin position="1523"/>
        <end position="1550"/>
    </location>
</feature>
<reference evidence="11" key="1">
    <citation type="submission" date="2020-06" db="EMBL/GenBank/DDBJ databases">
        <title>WGS assembly of Ceratodon purpureus strain R40.</title>
        <authorList>
            <person name="Carey S.B."/>
            <person name="Jenkins J."/>
            <person name="Shu S."/>
            <person name="Lovell J.T."/>
            <person name="Sreedasyam A."/>
            <person name="Maumus F."/>
            <person name="Tiley G.P."/>
            <person name="Fernandez-Pozo N."/>
            <person name="Barry K."/>
            <person name="Chen C."/>
            <person name="Wang M."/>
            <person name="Lipzen A."/>
            <person name="Daum C."/>
            <person name="Saski C.A."/>
            <person name="Payton A.C."/>
            <person name="Mcbreen J.C."/>
            <person name="Conrad R.E."/>
            <person name="Kollar L.M."/>
            <person name="Olsson S."/>
            <person name="Huttunen S."/>
            <person name="Landis J.B."/>
            <person name="Wickett N.J."/>
            <person name="Johnson M.G."/>
            <person name="Rensing S.A."/>
            <person name="Grimwood J."/>
            <person name="Schmutz J."/>
            <person name="Mcdaniel S.F."/>
        </authorList>
    </citation>
    <scope>NUCLEOTIDE SEQUENCE</scope>
    <source>
        <strain evidence="11">R40</strain>
    </source>
</reference>
<dbReference type="Proteomes" id="UP000822688">
    <property type="component" value="Chromosome 7"/>
</dbReference>
<dbReference type="InterPro" id="IPR044986">
    <property type="entry name" value="KIF15/KIN-12"/>
</dbReference>
<dbReference type="PRINTS" id="PR00380">
    <property type="entry name" value="KINESINHEAVY"/>
</dbReference>
<feature type="region of interest" description="Disordered" evidence="9">
    <location>
        <begin position="79"/>
        <end position="205"/>
    </location>
</feature>
<dbReference type="GO" id="GO:0008017">
    <property type="term" value="F:microtubule binding"/>
    <property type="evidence" value="ECO:0007669"/>
    <property type="project" value="InterPro"/>
</dbReference>
<keyword evidence="12" id="KW-1185">Reference proteome</keyword>
<dbReference type="PANTHER" id="PTHR37739:SF8">
    <property type="entry name" value="KINESIN-LIKE PROTEIN KIN-12D"/>
    <property type="match status" value="1"/>
</dbReference>
<dbReference type="SMART" id="SM00129">
    <property type="entry name" value="KISc"/>
    <property type="match status" value="1"/>
</dbReference>
<dbReference type="GO" id="GO:0003777">
    <property type="term" value="F:microtubule motor activity"/>
    <property type="evidence" value="ECO:0007669"/>
    <property type="project" value="InterPro"/>
</dbReference>
<feature type="region of interest" description="Disordered" evidence="9">
    <location>
        <begin position="620"/>
        <end position="648"/>
    </location>
</feature>
<feature type="region of interest" description="Disordered" evidence="9">
    <location>
        <begin position="23"/>
        <end position="59"/>
    </location>
</feature>
<dbReference type="Pfam" id="PF00225">
    <property type="entry name" value="Kinesin"/>
    <property type="match status" value="1"/>
</dbReference>
<evidence type="ECO:0000313" key="11">
    <source>
        <dbReference type="EMBL" id="KAG0565723.1"/>
    </source>
</evidence>
<dbReference type="InterPro" id="IPR019821">
    <property type="entry name" value="Kinesin_motor_CS"/>
</dbReference>
<dbReference type="GO" id="GO:0007018">
    <property type="term" value="P:microtubule-based movement"/>
    <property type="evidence" value="ECO:0007669"/>
    <property type="project" value="InterPro"/>
</dbReference>
<dbReference type="SUPFAM" id="SSF52540">
    <property type="entry name" value="P-loop containing nucleoside triphosphate hydrolases"/>
    <property type="match status" value="1"/>
</dbReference>
<sequence length="2687" mass="304869">MNPLRLFSKVASASPKKLSFDAVCDSHPGAHRDHSPAPAPEPSRSASLSPFVVTTRGDPKVDPLSPCELLITGIASSQEDFDVSPPSKVVPAGGTRKRCQSSASEAGSPVGSKAPTPGKGKKTTPGHLSGNGQRGQQSKGHHHRRSLSNFPRLDNGSSDFPVIPPGRMLRQSASFSGISTTRGGRPPTSGEMGTPLSGSLIPAPRSAGKAVRYAGSGARAKSMGNGDELRIELEEDPEFWQDHSVQVLIRARPISSAEVAQYGVGRCVKQENAHTVTWLGQPETRFTFDHVAGEFVTQEELFRVAGLPMVDNCMAGYNSCMFAYGQTGSGKTHTMLGDIGDVDQQPNENRGMTPRVFEYLFAKIQQEEEAQKHEKLKYKCRCSFLEIYNEQVSDLLEPSSTNLQMREDSNKGVYVEGLLEVEVQNVQDVLHLLLLGATNRKVAATNMNRESSRSHSVFTCVIESQWECDSMINFRFGRLNLVDLAGSERQKATGADGERLREAASINKSLSTLGLVIMVLVDVANGKQRHVPYRDSKLTFLLQDSLGGNSKTTIIANISPSTCASSETLSTLKFAQRAKFIQNNAVINEEASGDVKGLQEQIQQLKDELARIRRQSISRIPSVRVSDPNGDLPSNESSGDSKDPLFDPLRSSTEGSFLQFSRAVLGPTALSHKIKTMETLLADSLRREKLLVKTSAAEIDHLTRLVKQREDETCFHKTLLESGKHKIRRLDGPSDSSDSSDYKSAASAEESEDEICNNPDHMRLAVDNSVLQEQLRRAKEYDAFEDRETMSQDISNLREKLLEMLDRNNSMESAAFPQQEALMAELAAERQAADLLRNEVESYQRDLSECRMKLQTSLEANERMASEMDTLRMELESSQEDCRKHRQELGTLQIKALEVESLELKQAQHQQFMLELKTQLQKSEEKAEQEASRRSQLEQQLQEALQESTNLQTELQWTRDSLEEAEAQLETLQRNEPVLEIGDPEGSYEAFMIGQLQAEIIDMHSRLEDERKRGRELEEQIANQGIQITENEKHHKRNLSTDSCDATGKRRVRHHDAIMQLQMELETLDGGSPSASDAIKGYRWEDGTRDDEAETKHTVTIMQLQLDMEALECALTEEKASSAVLKQRLDETETKLNVEKAKVEALKGNGNVTDVEGKLLQFIIKEEEMAKMQDALSVAREHFNLEKQTLMAAVADVEERYNGVKKDLDSRQEELKSLEERTQRAEARELADHAERLKLEEELKKHLGAVHILADDLQNQIEQKEKEIVKLKEQTAQEQEDWCLEKSDLLVAVRESEARCVEKNLTIKNLQRSLASMHTNFYDDSLFESAQGLRNQKMAQLEKKLQSVTEAMEQLSSENTLLQGQIQVLRTETDDARKLVGLKEEELAWVQKRLTNANESLEQESTKMKALSLSISEAACSEENWRDARELLSLKIAESQSFVGFPSKNTDVELARTQVLLAGSEGKVKLLSDMVEKMRNDSIYEKDNFSEHDVDLVKSTDRPLRELSENRKLRLSDGNMKVGEKVKHEVARMRAEIANLRSKVQEKDNTILNVRMQLSSATTSCKEMEVLIGKTVTEKENNLQLQLQAAVEEAVSFKVQVQQCEAEMERLTMLLLEVQERHTKAEQSWMAEKVQLEIHRHEAELQAATKKLKLPARFAKIDKWQRQLSEADKLMNMLVVANEKSKQDCSVASAEADMADKLIQELLETVSLTKEQVDSTMGHAEEEIRALIAETQLLKTDLRRDILNLRKAKPVLVDEVKRSMEILPSVKCLESERRSWEQQCKAANAMLTEKEATIRSLHDEVNKARQQTWSVQSDQGATVRALQEKEDTIRKLLNEINQLKQSIDRNMSLRQSFTKEAADFGHYSTPLKQNSLRQSLSKETDSGLEFGPTPLRRSFSLKLIEEKEMTLNVLQEEKEYLKTMVFSLDTENAELQQQLLDFEADSTALKSTISNLQRELDDSNRQRSEDVALLDEQLKESTRHISELECQRKELRDEMQRQAVSFAALYEQLQKQENIENMVRTDECKAAENKEVLQILEEEKAELKFMVERLDAEMMAHQAESKQLQLQVRALQDELDYQKLQLKDVLDVRAKLETDLARKSDETAVVSRELHLLRTSAEKLARETENLRNLVGELERDRIHLEGELRCAGDSRSKVDELEMEKDKLQDDLNLFMEQLEMIQAIADERDVAAAEAHKMAEVNKTLAEEKQVEVEILGRSVEELENTVYALESQVGLLKRECERQRLMREELESEMQGLKDQISYMHTALTEASTRSGDELLETKLRREDAERMLEERESEMQQLRKKLEKFQMGLEGARAGESPEPQLPAQAAPVHKLQKAHRSTGSSAFGCMKLNHQMHLEIDEERKGYERRIQELEDVLDNHQSEVTMLHEKLADAERMTRDVLRVLRGVKLDMANVATLLNDQQVEEGMESDKRTLQKDEEIENILTRLNDFIEERESWLEMLSRKQADLVASQAAVEKLREREKTLVAENKKLKGDNRMQLKKIGLLEQEIKTLSGQQNLQQRIKHHAKIKDENNSLRIQNNELSAKLRRAEHLNTRISEELAKYRTAQGKSSALNIEEEQRLRIKLQEVEEQRDQEVQKLVSLCSSVMKTAGIVDDDNKCTEPAVALEAVEEIKERLESTVQEFEDFKLKTRIMGERQRLNEMRTAHSPLRGIDPSVSPR</sequence>
<dbReference type="Gene3D" id="3.40.850.10">
    <property type="entry name" value="Kinesin motor domain"/>
    <property type="match status" value="1"/>
</dbReference>
<keyword evidence="2 7" id="KW-0547">Nucleotide-binding</keyword>
<feature type="coiled-coil region" evidence="8">
    <location>
        <begin position="1904"/>
        <end position="2085"/>
    </location>
</feature>
<dbReference type="PROSITE" id="PS50067">
    <property type="entry name" value="KINESIN_MOTOR_2"/>
    <property type="match status" value="1"/>
</dbReference>
<evidence type="ECO:0000256" key="7">
    <source>
        <dbReference type="PROSITE-ProRule" id="PRU00283"/>
    </source>
</evidence>
<dbReference type="PROSITE" id="PS00411">
    <property type="entry name" value="KINESIN_MOTOR_1"/>
    <property type="match status" value="1"/>
</dbReference>
<feature type="coiled-coil region" evidence="8">
    <location>
        <begin position="1770"/>
        <end position="1853"/>
    </location>
</feature>
<feature type="domain" description="Kinesin motor" evidence="10">
    <location>
        <begin position="244"/>
        <end position="581"/>
    </location>
</feature>
<keyword evidence="1" id="KW-0493">Microtubule</keyword>
<evidence type="ECO:0000256" key="6">
    <source>
        <dbReference type="ARBA" id="ARBA00034488"/>
    </source>
</evidence>
<dbReference type="GO" id="GO:0005874">
    <property type="term" value="C:microtubule"/>
    <property type="evidence" value="ECO:0007669"/>
    <property type="project" value="UniProtKB-KW"/>
</dbReference>
<feature type="coiled-coil region" evidence="8">
    <location>
        <begin position="2362"/>
        <end position="2403"/>
    </location>
</feature>
<evidence type="ECO:0000256" key="5">
    <source>
        <dbReference type="ARBA" id="ARBA00023175"/>
    </source>
</evidence>
<evidence type="ECO:0000256" key="2">
    <source>
        <dbReference type="ARBA" id="ARBA00022741"/>
    </source>
</evidence>
<keyword evidence="3 7" id="KW-0067">ATP-binding</keyword>
<dbReference type="InterPro" id="IPR036961">
    <property type="entry name" value="Kinesin_motor_dom_sf"/>
</dbReference>
<keyword evidence="5 7" id="KW-0505">Motor protein</keyword>
<feature type="coiled-coil region" evidence="8">
    <location>
        <begin position="1338"/>
        <end position="1411"/>
    </location>
</feature>
<feature type="binding site" evidence="7">
    <location>
        <begin position="325"/>
        <end position="332"/>
    </location>
    <ligand>
        <name>ATP</name>
        <dbReference type="ChEBI" id="CHEBI:30616"/>
    </ligand>
</feature>
<feature type="coiled-coil region" evidence="8">
    <location>
        <begin position="2533"/>
        <end position="2606"/>
    </location>
</feature>
<feature type="compositionally biased region" description="Basic and acidic residues" evidence="9">
    <location>
        <begin position="923"/>
        <end position="936"/>
    </location>
</feature>
<dbReference type="InterPro" id="IPR001752">
    <property type="entry name" value="Kinesin_motor_dom"/>
</dbReference>
<accession>A0A8T0H3D8</accession>